<dbReference type="RefSeq" id="WP_280761961.1">
    <property type="nucleotide sequence ID" value="NZ_JARXVC010000011.1"/>
</dbReference>
<reference evidence="1 2" key="1">
    <citation type="submission" date="2023-04" db="EMBL/GenBank/DDBJ databases">
        <title>Forest soil microbial communities from Buena Vista Peninsula, Colon Province, Panama.</title>
        <authorList>
            <person name="Bouskill N."/>
        </authorList>
    </citation>
    <scope>NUCLEOTIDE SEQUENCE [LARGE SCALE GENOMIC DNA]</scope>
    <source>
        <strain evidence="1 2">CFH S0262</strain>
    </source>
</reference>
<keyword evidence="2" id="KW-1185">Reference proteome</keyword>
<dbReference type="Proteomes" id="UP001160334">
    <property type="component" value="Unassembled WGS sequence"/>
</dbReference>
<comment type="caution">
    <text evidence="1">The sequence shown here is derived from an EMBL/GenBank/DDBJ whole genome shotgun (WGS) entry which is preliminary data.</text>
</comment>
<dbReference type="EMBL" id="JARXVC010000011">
    <property type="protein sequence ID" value="MDH6282659.1"/>
    <property type="molecule type" value="Genomic_DNA"/>
</dbReference>
<name>A0ABT6MFI1_9NOCA</name>
<evidence type="ECO:0000313" key="1">
    <source>
        <dbReference type="EMBL" id="MDH6282659.1"/>
    </source>
</evidence>
<proteinExistence type="predicted"/>
<accession>A0ABT6MFI1</accession>
<gene>
    <name evidence="1" type="ORF">M2280_003896</name>
</gene>
<evidence type="ECO:0000313" key="2">
    <source>
        <dbReference type="Proteomes" id="UP001160334"/>
    </source>
</evidence>
<protein>
    <submittedName>
        <fullName evidence="1">Uncharacterized protein</fullName>
    </submittedName>
</protein>
<organism evidence="1 2">
    <name type="scientific">Prescottella agglutinans</name>
    <dbReference type="NCBI Taxonomy" id="1644129"/>
    <lineage>
        <taxon>Bacteria</taxon>
        <taxon>Bacillati</taxon>
        <taxon>Actinomycetota</taxon>
        <taxon>Actinomycetes</taxon>
        <taxon>Mycobacteriales</taxon>
        <taxon>Nocardiaceae</taxon>
        <taxon>Prescottella</taxon>
    </lineage>
</organism>
<sequence>MTTDDTRTGIVHSEFAQVRVDIDDEALSPRLRLEDLRTGRVRYLDALELETIVWLRDEHLASLLDPSSDRWREDSAGETRQ</sequence>